<dbReference type="InterPro" id="IPR043708">
    <property type="entry name" value="DUF5648"/>
</dbReference>
<reference evidence="4" key="1">
    <citation type="submission" date="2024-06" db="EMBL/GenBank/DDBJ databases">
        <title>Multi-omics analyses provide insights into the biosynthesis of the anticancer antibiotic pleurotin in Hohenbuehelia grisea.</title>
        <authorList>
            <person name="Weaver J.A."/>
            <person name="Alberti F."/>
        </authorList>
    </citation>
    <scope>NUCLEOTIDE SEQUENCE [LARGE SCALE GENOMIC DNA]</scope>
    <source>
        <strain evidence="4">T-177</strain>
    </source>
</reference>
<organism evidence="3 4">
    <name type="scientific">Hohenbuehelia grisea</name>
    <dbReference type="NCBI Taxonomy" id="104357"/>
    <lineage>
        <taxon>Eukaryota</taxon>
        <taxon>Fungi</taxon>
        <taxon>Dikarya</taxon>
        <taxon>Basidiomycota</taxon>
        <taxon>Agaricomycotina</taxon>
        <taxon>Agaricomycetes</taxon>
        <taxon>Agaricomycetidae</taxon>
        <taxon>Agaricales</taxon>
        <taxon>Pleurotineae</taxon>
        <taxon>Pleurotaceae</taxon>
        <taxon>Hohenbuehelia</taxon>
    </lineage>
</organism>
<dbReference type="Pfam" id="PF18885">
    <property type="entry name" value="DUF5648"/>
    <property type="match status" value="1"/>
</dbReference>
<accession>A0ABR3K0M6</accession>
<protein>
    <recommendedName>
        <fullName evidence="2">DUF5648 domain-containing protein</fullName>
    </recommendedName>
</protein>
<proteinExistence type="predicted"/>
<evidence type="ECO:0000259" key="2">
    <source>
        <dbReference type="Pfam" id="PF18885"/>
    </source>
</evidence>
<keyword evidence="1" id="KW-0732">Signal</keyword>
<dbReference type="Proteomes" id="UP001556367">
    <property type="component" value="Unassembled WGS sequence"/>
</dbReference>
<evidence type="ECO:0000313" key="4">
    <source>
        <dbReference type="Proteomes" id="UP001556367"/>
    </source>
</evidence>
<keyword evidence="4" id="KW-1185">Reference proteome</keyword>
<gene>
    <name evidence="3" type="ORF">HGRIS_006291</name>
</gene>
<comment type="caution">
    <text evidence="3">The sequence shown here is derived from an EMBL/GenBank/DDBJ whole genome shotgun (WGS) entry which is preliminary data.</text>
</comment>
<evidence type="ECO:0000256" key="1">
    <source>
        <dbReference type="SAM" id="SignalP"/>
    </source>
</evidence>
<evidence type="ECO:0000313" key="3">
    <source>
        <dbReference type="EMBL" id="KAL0961334.1"/>
    </source>
</evidence>
<name>A0ABR3K0M6_9AGAR</name>
<feature type="signal peptide" evidence="1">
    <location>
        <begin position="1"/>
        <end position="17"/>
    </location>
</feature>
<feature type="chain" id="PRO_5045404400" description="DUF5648 domain-containing protein" evidence="1">
    <location>
        <begin position="18"/>
        <end position="167"/>
    </location>
</feature>
<sequence length="167" mass="18366">MKLSFAVAASFIVTAVAAPADVTCPDAKAAVPLLRGYSRLNKDHFYVTSQEEMNAANGYALKQSPGRVFTTQVPGTVPLFRLRNAAGLDHLYTANETERDDSVANNGYVYEGVTAYIFPSQICDSRPLYRAYSPRESDHYYSSDSWEMGYLGDTYGSLMEGVTGYVL</sequence>
<dbReference type="EMBL" id="JASNQZ010000001">
    <property type="protein sequence ID" value="KAL0961334.1"/>
    <property type="molecule type" value="Genomic_DNA"/>
</dbReference>
<feature type="domain" description="DUF5648" evidence="2">
    <location>
        <begin position="32"/>
        <end position="167"/>
    </location>
</feature>